<reference evidence="3 4" key="1">
    <citation type="submission" date="2019-09" db="EMBL/GenBank/DDBJ databases">
        <title>Genome sequence of Hymenobacter sp. M3.</title>
        <authorList>
            <person name="Srinivasan S."/>
        </authorList>
    </citation>
    <scope>NUCLEOTIDE SEQUENCE [LARGE SCALE GENOMIC DNA]</scope>
    <source>
        <strain evidence="3 4">M3</strain>
    </source>
</reference>
<accession>A0A7L5A042</accession>
<keyword evidence="4" id="KW-1185">Reference proteome</keyword>
<keyword evidence="2" id="KW-0012">Acyltransferase</keyword>
<name>A0A7L5A042_9BACT</name>
<dbReference type="InterPro" id="IPR050832">
    <property type="entry name" value="Bact_Acetyltransf"/>
</dbReference>
<evidence type="ECO:0000256" key="1">
    <source>
        <dbReference type="ARBA" id="ARBA00022679"/>
    </source>
</evidence>
<dbReference type="InterPro" id="IPR016181">
    <property type="entry name" value="Acyl_CoA_acyltransferase"/>
</dbReference>
<dbReference type="InterPro" id="IPR000182">
    <property type="entry name" value="GNAT_dom"/>
</dbReference>
<protein>
    <submittedName>
        <fullName evidence="3">GNAT family N-acetyltransferase</fullName>
    </submittedName>
</protein>
<gene>
    <name evidence="3" type="ORF">F0P96_19705</name>
</gene>
<dbReference type="Proteomes" id="UP000326380">
    <property type="component" value="Unassembled WGS sequence"/>
</dbReference>
<organism evidence="3 4">
    <name type="scientific">Hymenobacter busanensis</name>
    <dbReference type="NCBI Taxonomy" id="2607656"/>
    <lineage>
        <taxon>Bacteria</taxon>
        <taxon>Pseudomonadati</taxon>
        <taxon>Bacteroidota</taxon>
        <taxon>Cytophagia</taxon>
        <taxon>Cytophagales</taxon>
        <taxon>Hymenobacteraceae</taxon>
        <taxon>Hymenobacter</taxon>
    </lineage>
</organism>
<dbReference type="PANTHER" id="PTHR43877">
    <property type="entry name" value="AMINOALKYLPHOSPHONATE N-ACETYLTRANSFERASE-RELATED-RELATED"/>
    <property type="match status" value="1"/>
</dbReference>
<evidence type="ECO:0000313" key="3">
    <source>
        <dbReference type="EMBL" id="KAA9325556.1"/>
    </source>
</evidence>
<dbReference type="CDD" id="cd04301">
    <property type="entry name" value="NAT_SF"/>
    <property type="match status" value="1"/>
</dbReference>
<dbReference type="Gene3D" id="3.40.630.30">
    <property type="match status" value="1"/>
</dbReference>
<sequence>MLTLKALAGEDAPAYLPALSALLLDSLEHGAAVGFMLPLPASDARAYWQDVFAAVAAGRRVLLVAEADGQVAGSVQLALAEQNNGQHRAEVCKMLVHSSWRRRGIARQLLQALEDHARHHQRTTLVLDTRQGDAAEHLYQSVGYTRAGEIPDFARSSSGELHATVLYYKLLPLDKA</sequence>
<evidence type="ECO:0000313" key="4">
    <source>
        <dbReference type="Proteomes" id="UP000326380"/>
    </source>
</evidence>
<dbReference type="RefSeq" id="WP_151080712.1">
    <property type="nucleotide sequence ID" value="NZ_CP047647.1"/>
</dbReference>
<comment type="caution">
    <text evidence="3">The sequence shown here is derived from an EMBL/GenBank/DDBJ whole genome shotgun (WGS) entry which is preliminary data.</text>
</comment>
<dbReference type="AlphaFoldDB" id="A0A7L5A042"/>
<dbReference type="SUPFAM" id="SSF55729">
    <property type="entry name" value="Acyl-CoA N-acyltransferases (Nat)"/>
    <property type="match status" value="1"/>
</dbReference>
<evidence type="ECO:0000256" key="2">
    <source>
        <dbReference type="ARBA" id="ARBA00023315"/>
    </source>
</evidence>
<dbReference type="Pfam" id="PF00583">
    <property type="entry name" value="Acetyltransf_1"/>
    <property type="match status" value="1"/>
</dbReference>
<dbReference type="GO" id="GO:0016747">
    <property type="term" value="F:acyltransferase activity, transferring groups other than amino-acyl groups"/>
    <property type="evidence" value="ECO:0007669"/>
    <property type="project" value="InterPro"/>
</dbReference>
<dbReference type="PROSITE" id="PS51186">
    <property type="entry name" value="GNAT"/>
    <property type="match status" value="1"/>
</dbReference>
<proteinExistence type="predicted"/>
<dbReference type="EMBL" id="VTWU01000009">
    <property type="protein sequence ID" value="KAA9325556.1"/>
    <property type="molecule type" value="Genomic_DNA"/>
</dbReference>
<keyword evidence="1" id="KW-0808">Transferase</keyword>